<evidence type="ECO:0000313" key="1">
    <source>
        <dbReference type="EMBL" id="KAJ7618634.1"/>
    </source>
</evidence>
<organism evidence="1 2">
    <name type="scientific">Roridomyces roridus</name>
    <dbReference type="NCBI Taxonomy" id="1738132"/>
    <lineage>
        <taxon>Eukaryota</taxon>
        <taxon>Fungi</taxon>
        <taxon>Dikarya</taxon>
        <taxon>Basidiomycota</taxon>
        <taxon>Agaricomycotina</taxon>
        <taxon>Agaricomycetes</taxon>
        <taxon>Agaricomycetidae</taxon>
        <taxon>Agaricales</taxon>
        <taxon>Marasmiineae</taxon>
        <taxon>Mycenaceae</taxon>
        <taxon>Roridomyces</taxon>
    </lineage>
</organism>
<sequence length="186" mass="21860">MFRLSRLAKTISFHRNLVSTTVAKVKRLALFCTLTSHALQRPWPKPGDPDFYSTDHALRHTDPFSPFHLENYKPIYAKFHQLRHIPLPCPWSCDWRYWFHGQSVHDDTIQGHMYRAFRVEGPIEPMVFVAGETEPVFAFRAGGEYYLFDGLTENLERFVGRFVDDEDFLRRFNVVETEVCKYVGVN</sequence>
<dbReference type="Proteomes" id="UP001221142">
    <property type="component" value="Unassembled WGS sequence"/>
</dbReference>
<comment type="caution">
    <text evidence="1">The sequence shown here is derived from an EMBL/GenBank/DDBJ whole genome shotgun (WGS) entry which is preliminary data.</text>
</comment>
<keyword evidence="2" id="KW-1185">Reference proteome</keyword>
<reference evidence="1" key="1">
    <citation type="submission" date="2023-03" db="EMBL/GenBank/DDBJ databases">
        <title>Massive genome expansion in bonnet fungi (Mycena s.s.) driven by repeated elements and novel gene families across ecological guilds.</title>
        <authorList>
            <consortium name="Lawrence Berkeley National Laboratory"/>
            <person name="Harder C.B."/>
            <person name="Miyauchi S."/>
            <person name="Viragh M."/>
            <person name="Kuo A."/>
            <person name="Thoen E."/>
            <person name="Andreopoulos B."/>
            <person name="Lu D."/>
            <person name="Skrede I."/>
            <person name="Drula E."/>
            <person name="Henrissat B."/>
            <person name="Morin E."/>
            <person name="Kohler A."/>
            <person name="Barry K."/>
            <person name="LaButti K."/>
            <person name="Morin E."/>
            <person name="Salamov A."/>
            <person name="Lipzen A."/>
            <person name="Mereny Z."/>
            <person name="Hegedus B."/>
            <person name="Baldrian P."/>
            <person name="Stursova M."/>
            <person name="Weitz H."/>
            <person name="Taylor A."/>
            <person name="Grigoriev I.V."/>
            <person name="Nagy L.G."/>
            <person name="Martin F."/>
            <person name="Kauserud H."/>
        </authorList>
    </citation>
    <scope>NUCLEOTIDE SEQUENCE</scope>
    <source>
        <strain evidence="1">9284</strain>
    </source>
</reference>
<dbReference type="AlphaFoldDB" id="A0AAD7FE53"/>
<evidence type="ECO:0000313" key="2">
    <source>
        <dbReference type="Proteomes" id="UP001221142"/>
    </source>
</evidence>
<dbReference type="EMBL" id="JARKIF010000019">
    <property type="protein sequence ID" value="KAJ7618634.1"/>
    <property type="molecule type" value="Genomic_DNA"/>
</dbReference>
<gene>
    <name evidence="1" type="ORF">FB45DRAFT_1033826</name>
</gene>
<accession>A0AAD7FE53</accession>
<name>A0AAD7FE53_9AGAR</name>
<proteinExistence type="predicted"/>
<protein>
    <submittedName>
        <fullName evidence="1">Uncharacterized protein</fullName>
    </submittedName>
</protein>